<gene>
    <name evidence="2" type="ORF">FB45DRAFT_910024</name>
</gene>
<reference evidence="2" key="1">
    <citation type="submission" date="2023-03" db="EMBL/GenBank/DDBJ databases">
        <title>Massive genome expansion in bonnet fungi (Mycena s.s.) driven by repeated elements and novel gene families across ecological guilds.</title>
        <authorList>
            <consortium name="Lawrence Berkeley National Laboratory"/>
            <person name="Harder C.B."/>
            <person name="Miyauchi S."/>
            <person name="Viragh M."/>
            <person name="Kuo A."/>
            <person name="Thoen E."/>
            <person name="Andreopoulos B."/>
            <person name="Lu D."/>
            <person name="Skrede I."/>
            <person name="Drula E."/>
            <person name="Henrissat B."/>
            <person name="Morin E."/>
            <person name="Kohler A."/>
            <person name="Barry K."/>
            <person name="LaButti K."/>
            <person name="Morin E."/>
            <person name="Salamov A."/>
            <person name="Lipzen A."/>
            <person name="Mereny Z."/>
            <person name="Hegedus B."/>
            <person name="Baldrian P."/>
            <person name="Stursova M."/>
            <person name="Weitz H."/>
            <person name="Taylor A."/>
            <person name="Grigoriev I.V."/>
            <person name="Nagy L.G."/>
            <person name="Martin F."/>
            <person name="Kauserud H."/>
        </authorList>
    </citation>
    <scope>NUCLEOTIDE SEQUENCE</scope>
    <source>
        <strain evidence="2">9284</strain>
    </source>
</reference>
<dbReference type="Proteomes" id="UP001221142">
    <property type="component" value="Unassembled WGS sequence"/>
</dbReference>
<sequence>MAQSAPPSHKTLRNLGDSILLSLEGPPSFFTSPPSFAIMPYPLNYLVQEPADARAALMEKIAPYLQGAARRPRYLQAERPQPYRVRSPPKRPRLSVESRQAERIMLGWGAFLKDETLRSPEGEVVRTTEGPCGTQFLPCPSPYSPPPRRDCDSDEDSDCSMPLYDPRRASYASPEPDCAMPGLEYFAQIEPPPLQQTVYDAEWMSDQSCVEAADELFVMFIDENCMEP</sequence>
<evidence type="ECO:0000256" key="1">
    <source>
        <dbReference type="SAM" id="MobiDB-lite"/>
    </source>
</evidence>
<dbReference type="EMBL" id="JARKIF010000007">
    <property type="protein sequence ID" value="KAJ7634838.1"/>
    <property type="molecule type" value="Genomic_DNA"/>
</dbReference>
<name>A0AAD7FRB1_9AGAR</name>
<feature type="region of interest" description="Disordered" evidence="1">
    <location>
        <begin position="143"/>
        <end position="172"/>
    </location>
</feature>
<organism evidence="2 3">
    <name type="scientific">Roridomyces roridus</name>
    <dbReference type="NCBI Taxonomy" id="1738132"/>
    <lineage>
        <taxon>Eukaryota</taxon>
        <taxon>Fungi</taxon>
        <taxon>Dikarya</taxon>
        <taxon>Basidiomycota</taxon>
        <taxon>Agaricomycotina</taxon>
        <taxon>Agaricomycetes</taxon>
        <taxon>Agaricomycetidae</taxon>
        <taxon>Agaricales</taxon>
        <taxon>Marasmiineae</taxon>
        <taxon>Mycenaceae</taxon>
        <taxon>Roridomyces</taxon>
    </lineage>
</organism>
<evidence type="ECO:0000313" key="2">
    <source>
        <dbReference type="EMBL" id="KAJ7634838.1"/>
    </source>
</evidence>
<protein>
    <submittedName>
        <fullName evidence="2">Uncharacterized protein</fullName>
    </submittedName>
</protein>
<accession>A0AAD7FRB1</accession>
<comment type="caution">
    <text evidence="2">The sequence shown here is derived from an EMBL/GenBank/DDBJ whole genome shotgun (WGS) entry which is preliminary data.</text>
</comment>
<feature type="region of interest" description="Disordered" evidence="1">
    <location>
        <begin position="72"/>
        <end position="98"/>
    </location>
</feature>
<proteinExistence type="predicted"/>
<keyword evidence="3" id="KW-1185">Reference proteome</keyword>
<dbReference type="AlphaFoldDB" id="A0AAD7FRB1"/>
<evidence type="ECO:0000313" key="3">
    <source>
        <dbReference type="Proteomes" id="UP001221142"/>
    </source>
</evidence>